<gene>
    <name evidence="3" type="primary">LOC109721537</name>
</gene>
<feature type="domain" description="Reverse transcriptase Ty1/copia-type" evidence="1">
    <location>
        <begin position="1"/>
        <end position="91"/>
    </location>
</feature>
<dbReference type="OrthoDB" id="1919845at2759"/>
<dbReference type="Proteomes" id="UP000515123">
    <property type="component" value="Linkage group 15"/>
</dbReference>
<keyword evidence="2" id="KW-1185">Reference proteome</keyword>
<sequence length="118" mass="13769">MFVKKYNGMHVIVLLFVDDMIVTEDNTEEISKLRDELSIRFEIKNLDELSHFFGLEVEKGIDYIFVSQKHYDSKLVENFGSKESKSCSIPMDTNMRLRQGDGKAIEDPRLYRTLIDSL</sequence>
<proteinExistence type="predicted"/>
<dbReference type="GeneID" id="109721537"/>
<evidence type="ECO:0000259" key="1">
    <source>
        <dbReference type="Pfam" id="PF07727"/>
    </source>
</evidence>
<dbReference type="AlphaFoldDB" id="A0A6P5GFP6"/>
<dbReference type="Pfam" id="PF07727">
    <property type="entry name" value="RVT_2"/>
    <property type="match status" value="1"/>
</dbReference>
<evidence type="ECO:0000313" key="3">
    <source>
        <dbReference type="RefSeq" id="XP_020104778.1"/>
    </source>
</evidence>
<dbReference type="InterPro" id="IPR013103">
    <property type="entry name" value="RVT_2"/>
</dbReference>
<dbReference type="RefSeq" id="XP_020104778.1">
    <property type="nucleotide sequence ID" value="XM_020249189.1"/>
</dbReference>
<reference evidence="3" key="2">
    <citation type="submission" date="2025-08" db="UniProtKB">
        <authorList>
            <consortium name="RefSeq"/>
        </authorList>
    </citation>
    <scope>IDENTIFICATION</scope>
    <source>
        <tissue evidence="3">Leaf</tissue>
    </source>
</reference>
<evidence type="ECO:0000313" key="2">
    <source>
        <dbReference type="Proteomes" id="UP000515123"/>
    </source>
</evidence>
<accession>A0A6P5GFP6</accession>
<protein>
    <submittedName>
        <fullName evidence="3">Uncharacterized protein LOC109721537</fullName>
    </submittedName>
</protein>
<name>A0A6P5GFP6_ANACO</name>
<organism evidence="2 3">
    <name type="scientific">Ananas comosus</name>
    <name type="common">Pineapple</name>
    <name type="synonym">Ananas ananas</name>
    <dbReference type="NCBI Taxonomy" id="4615"/>
    <lineage>
        <taxon>Eukaryota</taxon>
        <taxon>Viridiplantae</taxon>
        <taxon>Streptophyta</taxon>
        <taxon>Embryophyta</taxon>
        <taxon>Tracheophyta</taxon>
        <taxon>Spermatophyta</taxon>
        <taxon>Magnoliopsida</taxon>
        <taxon>Liliopsida</taxon>
        <taxon>Poales</taxon>
        <taxon>Bromeliaceae</taxon>
        <taxon>Bromelioideae</taxon>
        <taxon>Ananas</taxon>
    </lineage>
</organism>
<reference evidence="2" key="1">
    <citation type="journal article" date="2015" name="Nat. Genet.">
        <title>The pineapple genome and the evolution of CAM photosynthesis.</title>
        <authorList>
            <person name="Ming R."/>
            <person name="VanBuren R."/>
            <person name="Wai C.M."/>
            <person name="Tang H."/>
            <person name="Schatz M.C."/>
            <person name="Bowers J.E."/>
            <person name="Lyons E."/>
            <person name="Wang M.L."/>
            <person name="Chen J."/>
            <person name="Biggers E."/>
            <person name="Zhang J."/>
            <person name="Huang L."/>
            <person name="Zhang L."/>
            <person name="Miao W."/>
            <person name="Zhang J."/>
            <person name="Ye Z."/>
            <person name="Miao C."/>
            <person name="Lin Z."/>
            <person name="Wang H."/>
            <person name="Zhou H."/>
            <person name="Yim W.C."/>
            <person name="Priest H.D."/>
            <person name="Zheng C."/>
            <person name="Woodhouse M."/>
            <person name="Edger P.P."/>
            <person name="Guyot R."/>
            <person name="Guo H.B."/>
            <person name="Guo H."/>
            <person name="Zheng G."/>
            <person name="Singh R."/>
            <person name="Sharma A."/>
            <person name="Min X."/>
            <person name="Zheng Y."/>
            <person name="Lee H."/>
            <person name="Gurtowski J."/>
            <person name="Sedlazeck F.J."/>
            <person name="Harkess A."/>
            <person name="McKain M.R."/>
            <person name="Liao Z."/>
            <person name="Fang J."/>
            <person name="Liu J."/>
            <person name="Zhang X."/>
            <person name="Zhang Q."/>
            <person name="Hu W."/>
            <person name="Qin Y."/>
            <person name="Wang K."/>
            <person name="Chen L.Y."/>
            <person name="Shirley N."/>
            <person name="Lin Y.R."/>
            <person name="Liu L.Y."/>
            <person name="Hernandez A.G."/>
            <person name="Wright C.L."/>
            <person name="Bulone V."/>
            <person name="Tuskan G.A."/>
            <person name="Heath K."/>
            <person name="Zee F."/>
            <person name="Moore P.H."/>
            <person name="Sunkar R."/>
            <person name="Leebens-Mack J.H."/>
            <person name="Mockler T."/>
            <person name="Bennetzen J.L."/>
            <person name="Freeling M."/>
            <person name="Sankoff D."/>
            <person name="Paterson A.H."/>
            <person name="Zhu X."/>
            <person name="Yang X."/>
            <person name="Smith J.A."/>
            <person name="Cushman J.C."/>
            <person name="Paull R.E."/>
            <person name="Yu Q."/>
        </authorList>
    </citation>
    <scope>NUCLEOTIDE SEQUENCE [LARGE SCALE GENOMIC DNA]</scope>
    <source>
        <strain evidence="2">cv. F153</strain>
    </source>
</reference>